<feature type="compositionally biased region" description="Basic and acidic residues" evidence="1">
    <location>
        <begin position="1298"/>
        <end position="1318"/>
    </location>
</feature>
<keyword evidence="2" id="KW-1133">Transmembrane helix</keyword>
<feature type="transmembrane region" description="Helical" evidence="2">
    <location>
        <begin position="258"/>
        <end position="279"/>
    </location>
</feature>
<evidence type="ECO:0000313" key="3">
    <source>
        <dbReference type="EMBL" id="EAR90764.2"/>
    </source>
</evidence>
<reference evidence="4" key="1">
    <citation type="journal article" date="2006" name="PLoS Biol.">
        <title>Macronuclear genome sequence of the ciliate Tetrahymena thermophila, a model eukaryote.</title>
        <authorList>
            <person name="Eisen J.A."/>
            <person name="Coyne R.S."/>
            <person name="Wu M."/>
            <person name="Wu D."/>
            <person name="Thiagarajan M."/>
            <person name="Wortman J.R."/>
            <person name="Badger J.H."/>
            <person name="Ren Q."/>
            <person name="Amedeo P."/>
            <person name="Jones K.M."/>
            <person name="Tallon L.J."/>
            <person name="Delcher A.L."/>
            <person name="Salzberg S.L."/>
            <person name="Silva J.C."/>
            <person name="Haas B.J."/>
            <person name="Majoros W.H."/>
            <person name="Farzad M."/>
            <person name="Carlton J.M."/>
            <person name="Smith R.K. Jr."/>
            <person name="Garg J."/>
            <person name="Pearlman R.E."/>
            <person name="Karrer K.M."/>
            <person name="Sun L."/>
            <person name="Manning G."/>
            <person name="Elde N.C."/>
            <person name="Turkewitz A.P."/>
            <person name="Asai D.J."/>
            <person name="Wilkes D.E."/>
            <person name="Wang Y."/>
            <person name="Cai H."/>
            <person name="Collins K."/>
            <person name="Stewart B.A."/>
            <person name="Lee S.R."/>
            <person name="Wilamowska K."/>
            <person name="Weinberg Z."/>
            <person name="Ruzzo W.L."/>
            <person name="Wloga D."/>
            <person name="Gaertig J."/>
            <person name="Frankel J."/>
            <person name="Tsao C.-C."/>
            <person name="Gorovsky M.A."/>
            <person name="Keeling P.J."/>
            <person name="Waller R.F."/>
            <person name="Patron N.J."/>
            <person name="Cherry J.M."/>
            <person name="Stover N.A."/>
            <person name="Krieger C.J."/>
            <person name="del Toro C."/>
            <person name="Ryder H.F."/>
            <person name="Williamson S.C."/>
            <person name="Barbeau R.A."/>
            <person name="Hamilton E.P."/>
            <person name="Orias E."/>
        </authorList>
    </citation>
    <scope>NUCLEOTIDE SEQUENCE [LARGE SCALE GENOMIC DNA]</scope>
    <source>
        <strain evidence="4">SB210</strain>
    </source>
</reference>
<feature type="region of interest" description="Disordered" evidence="1">
    <location>
        <begin position="1445"/>
        <end position="1468"/>
    </location>
</feature>
<feature type="region of interest" description="Disordered" evidence="1">
    <location>
        <begin position="723"/>
        <end position="792"/>
    </location>
</feature>
<name>I7M787_TETTS</name>
<evidence type="ECO:0000256" key="1">
    <source>
        <dbReference type="SAM" id="MobiDB-lite"/>
    </source>
</evidence>
<feature type="transmembrane region" description="Helical" evidence="2">
    <location>
        <begin position="325"/>
        <end position="346"/>
    </location>
</feature>
<feature type="region of interest" description="Disordered" evidence="1">
    <location>
        <begin position="1332"/>
        <end position="1385"/>
    </location>
</feature>
<dbReference type="InParanoid" id="I7M787"/>
<keyword evidence="4" id="KW-1185">Reference proteome</keyword>
<feature type="compositionally biased region" description="Basic and acidic residues" evidence="1">
    <location>
        <begin position="1117"/>
        <end position="1126"/>
    </location>
</feature>
<feature type="region of interest" description="Disordered" evidence="1">
    <location>
        <begin position="1213"/>
        <end position="1318"/>
    </location>
</feature>
<feature type="compositionally biased region" description="Polar residues" evidence="1">
    <location>
        <begin position="820"/>
        <end position="836"/>
    </location>
</feature>
<feature type="transmembrane region" description="Helical" evidence="2">
    <location>
        <begin position="682"/>
        <end position="710"/>
    </location>
</feature>
<keyword evidence="2 3" id="KW-0812">Transmembrane</keyword>
<feature type="compositionally biased region" description="Polar residues" evidence="1">
    <location>
        <begin position="1236"/>
        <end position="1253"/>
    </location>
</feature>
<feature type="compositionally biased region" description="Basic and acidic residues" evidence="1">
    <location>
        <begin position="1268"/>
        <end position="1289"/>
    </location>
</feature>
<proteinExistence type="predicted"/>
<feature type="compositionally biased region" description="Basic and acidic residues" evidence="1">
    <location>
        <begin position="725"/>
        <end position="738"/>
    </location>
</feature>
<feature type="transmembrane region" description="Helical" evidence="2">
    <location>
        <begin position="291"/>
        <end position="313"/>
    </location>
</feature>
<dbReference type="PANTHER" id="PTHR36812:SF9">
    <property type="entry name" value="MYB-LIKE PROTEIN X ISOFORM X1"/>
    <property type="match status" value="1"/>
</dbReference>
<gene>
    <name evidence="3" type="ORF">TTHERM_00709770</name>
</gene>
<organism evidence="3 4">
    <name type="scientific">Tetrahymena thermophila (strain SB210)</name>
    <dbReference type="NCBI Taxonomy" id="312017"/>
    <lineage>
        <taxon>Eukaryota</taxon>
        <taxon>Sar</taxon>
        <taxon>Alveolata</taxon>
        <taxon>Ciliophora</taxon>
        <taxon>Intramacronucleata</taxon>
        <taxon>Oligohymenophorea</taxon>
        <taxon>Hymenostomatida</taxon>
        <taxon>Tetrahymenina</taxon>
        <taxon>Tetrahymenidae</taxon>
        <taxon>Tetrahymena</taxon>
    </lineage>
</organism>
<feature type="region of interest" description="Disordered" evidence="1">
    <location>
        <begin position="813"/>
        <end position="836"/>
    </location>
</feature>
<feature type="compositionally biased region" description="Polar residues" evidence="1">
    <location>
        <begin position="402"/>
        <end position="412"/>
    </location>
</feature>
<feature type="compositionally biased region" description="Polar residues" evidence="1">
    <location>
        <begin position="765"/>
        <end position="788"/>
    </location>
</feature>
<dbReference type="GeneID" id="7837093"/>
<evidence type="ECO:0000256" key="2">
    <source>
        <dbReference type="SAM" id="Phobius"/>
    </source>
</evidence>
<feature type="transmembrane region" description="Helical" evidence="2">
    <location>
        <begin position="621"/>
        <end position="639"/>
    </location>
</feature>
<feature type="region of interest" description="Disordered" evidence="1">
    <location>
        <begin position="1041"/>
        <end position="1065"/>
    </location>
</feature>
<feature type="transmembrane region" description="Helical" evidence="2">
    <location>
        <begin position="155"/>
        <end position="176"/>
    </location>
</feature>
<feature type="compositionally biased region" description="Polar residues" evidence="1">
    <location>
        <begin position="1372"/>
        <end position="1385"/>
    </location>
</feature>
<sequence>MGISVQMRIITKIIFIQISVINIVCKASFFASDHTGIFYQNKIDANSSSSQQIRGYDSSYFQDLIDEKQGIEWSAQYDRLLQIQTQNKLEGRDQSCYYTCSSCLGDDYYSCTSCFGNRSMKQSINGQISICLCGLGSVDEGPGSCSGSSDQNLEIAIKALFSSAFGVNLLTSFVVWNPMYFLSFNEFSQVISQMAYVNKQSTLNFDQIAYYITNSHLDKILTLQQISDYSLSSSNATTTSTRTLQNPKILLNDKDTSFIVNIIFLIILNTIAWLISVFGKNDVKYHYLFQVSTPIIIYILTFNDLNLFAFFQFSNVTFNTPLSSTSFFFALLALIYIFSFFGYMFYHICLKQVLNEEKQTSQLKQYLLELQSLIARSGAEEKSNEEDQDQENDDVFSKKSHLTNSKPLNQKQNGEKNEQYDAHSMILKDLEQSENHQENKGVSRNSERMQLSQQQKSINILDGQQYISRNLDNESTQIENDSPIKPKKFQLLSDISKHKSSADLIPNNKLDDQKSLDGNLKKIDGQNLQDQNQQEENKLEVRSSIEKELENNKNMQLREEELKLKLIEQEFILQQNRSMFYFLYVFIKQHNFIQRGFFTALIFRKLFFSLINLYIYENPQVQMGLLLLVQILFVIFSFIARPFQMRLHNIFFFFFETIALICFIIFTSIASEDAHIQTQISAIKAICSFLILAYVIFLFIGIAGIVFLIINLIKNPIQNNDEEQQSLKENENKKSHPSDEDDEKNHRKRQELAKKIGDSPDDQSPRQGETLSRNNSPTILQNQQSEGAFSQRGKLIKPFQSVSNVLLEADEEDDDDFNINKKNSNQGGQLTSSQANNGNQEVEMIRRPVQQQLTIIRQQAEELFKQQKQLFERNREKRMIKTMILLNGVDSNRQSLTEIDNQDFKNFNNNNNDVNKSIPDLQQAISENKRKQFDEEMSFNRLPYSVPQTFRNNNEASQFIAKEGGDTTGRRIMEEPSSKDLKPIKIIEENEEIRIHQKKRSIFSPEKSILQNSTIQLQNIGLNSNNNSFYTDAFNYKSGQGMSDLNSPNDLSPIRKSDSPNDQDFSIRFSPILQKRQLEKPLQSKLINLNPSKIDNSENSTVLPPKENPSKITNLRGSEDHLEQKKSFIPGSNSDLYQEEEECSSPLKFAFKFQKSQQKQQQEDQENKNNSNQKDNTIFIKPFNNLDSKFASPKKQINSPLSTLINLQRELQEQNKKNSQVGPDSLPKPNGEKSNNENQAVSKNQDNSQNNENPIIKINPVPTGQSIEEPKLKNNEKEAQQEPNKEIKDQAQIQGQDDSTKNDKNQMEKSSDQQKDEKMLNDLHQKVESINKEKEISSKKQQNSNILNNDPSKEAKRGEEQPLKTNQEEKSSSGGSDDYNNMTHNESYIPYETDLNMYGNQIDQLPMRTKTNKHNRSLILNSFQDKEEKRIRTANVIQQGTLKIEENEQEDDDFNNKLPGPGISFQQK</sequence>
<keyword evidence="2" id="KW-0472">Membrane</keyword>
<feature type="compositionally biased region" description="Basic and acidic residues" evidence="1">
    <location>
        <begin position="431"/>
        <end position="447"/>
    </location>
</feature>
<dbReference type="EMBL" id="GG662794">
    <property type="protein sequence ID" value="EAR90764.2"/>
    <property type="molecule type" value="Genomic_DNA"/>
</dbReference>
<feature type="compositionally biased region" description="Acidic residues" evidence="1">
    <location>
        <begin position="383"/>
        <end position="394"/>
    </location>
</feature>
<dbReference type="STRING" id="312017.I7M787"/>
<dbReference type="PANTHER" id="PTHR36812">
    <property type="entry name" value="NEUROFILAMENT TRIPLET M PROTEIN-LIKE PROTEIN"/>
    <property type="match status" value="1"/>
</dbReference>
<dbReference type="Proteomes" id="UP000009168">
    <property type="component" value="Unassembled WGS sequence"/>
</dbReference>
<feature type="compositionally biased region" description="Basic and acidic residues" evidence="1">
    <location>
        <begin position="1351"/>
        <end position="1371"/>
    </location>
</feature>
<dbReference type="eggNOG" id="ENOG502RT3P">
    <property type="taxonomic scope" value="Eukaryota"/>
</dbReference>
<protein>
    <submittedName>
        <fullName evidence="3">Transmembrane protein, putative</fullName>
    </submittedName>
</protein>
<accession>I7M787</accession>
<dbReference type="RefSeq" id="XP_001011009.2">
    <property type="nucleotide sequence ID" value="XM_001011009.3"/>
</dbReference>
<feature type="region of interest" description="Disordered" evidence="1">
    <location>
        <begin position="379"/>
        <end position="417"/>
    </location>
</feature>
<dbReference type="KEGG" id="tet:TTHERM_00709770"/>
<feature type="region of interest" description="Disordered" evidence="1">
    <location>
        <begin position="1089"/>
        <end position="1141"/>
    </location>
</feature>
<evidence type="ECO:0000313" key="4">
    <source>
        <dbReference type="Proteomes" id="UP000009168"/>
    </source>
</evidence>
<feature type="compositionally biased region" description="Polar residues" evidence="1">
    <location>
        <begin position="1041"/>
        <end position="1050"/>
    </location>
</feature>
<feature type="transmembrane region" description="Helical" evidence="2">
    <location>
        <begin position="651"/>
        <end position="670"/>
    </location>
</feature>
<feature type="region of interest" description="Disordered" evidence="1">
    <location>
        <begin position="1153"/>
        <end position="1176"/>
    </location>
</feature>
<feature type="compositionally biased region" description="Polar residues" evidence="1">
    <location>
        <begin position="1089"/>
        <end position="1102"/>
    </location>
</feature>
<feature type="region of interest" description="Disordered" evidence="1">
    <location>
        <begin position="431"/>
        <end position="455"/>
    </location>
</feature>